<gene>
    <name evidence="1" type="ORF">GOAMR_17_00020</name>
</gene>
<name>G7GL02_9ACTN</name>
<dbReference type="Proteomes" id="UP000006023">
    <property type="component" value="Unassembled WGS sequence"/>
</dbReference>
<evidence type="ECO:0000313" key="2">
    <source>
        <dbReference type="Proteomes" id="UP000006023"/>
    </source>
</evidence>
<proteinExistence type="predicted"/>
<organism evidence="1 2">
    <name type="scientific">Gordonia amarae NBRC 15530</name>
    <dbReference type="NCBI Taxonomy" id="1075090"/>
    <lineage>
        <taxon>Bacteria</taxon>
        <taxon>Bacillati</taxon>
        <taxon>Actinomycetota</taxon>
        <taxon>Actinomycetes</taxon>
        <taxon>Mycobacteriales</taxon>
        <taxon>Gordoniaceae</taxon>
        <taxon>Gordonia</taxon>
    </lineage>
</organism>
<dbReference type="EMBL" id="BAED01000017">
    <property type="protein sequence ID" value="GAB04277.1"/>
    <property type="molecule type" value="Genomic_DNA"/>
</dbReference>
<protein>
    <submittedName>
        <fullName evidence="1">Uncharacterized protein</fullName>
    </submittedName>
</protein>
<accession>G7GL02</accession>
<evidence type="ECO:0000313" key="1">
    <source>
        <dbReference type="EMBL" id="GAB04277.1"/>
    </source>
</evidence>
<dbReference type="eggNOG" id="ENOG5031W3C">
    <property type="taxonomic scope" value="Bacteria"/>
</dbReference>
<keyword evidence="2" id="KW-1185">Reference proteome</keyword>
<reference evidence="1 2" key="1">
    <citation type="submission" date="2011-11" db="EMBL/GenBank/DDBJ databases">
        <title>Whole genome shotgun sequence of Gordonia amarae NBRC 15530.</title>
        <authorList>
            <person name="Takarada H."/>
            <person name="Hosoyama A."/>
            <person name="Tsuchikane K."/>
            <person name="Katsumata H."/>
            <person name="Yamazaki S."/>
            <person name="Fujita N."/>
        </authorList>
    </citation>
    <scope>NUCLEOTIDE SEQUENCE [LARGE SCALE GENOMIC DNA]</scope>
    <source>
        <strain evidence="1 2">NBRC 15530</strain>
    </source>
</reference>
<comment type="caution">
    <text evidence="1">The sequence shown here is derived from an EMBL/GenBank/DDBJ whole genome shotgun (WGS) entry which is preliminary data.</text>
</comment>
<sequence length="53" mass="5550">MNFAGAIDAEIVGMHGADLTEDLAVTDYPWCLDSSRAQMGSDCGRSDLGGCLL</sequence>
<dbReference type="AlphaFoldDB" id="G7GL02"/>